<gene>
    <name evidence="1" type="ORF">CY35_07G107700</name>
</gene>
<sequence length="794" mass="86611">MAMMTNVVDAASVGEAKRRRMAEEKTAGEQERKTEEKEEVGEVKLRLFVGGLGPSVSISDLEQRFAPLGSVHHIEMIPSKAGVDSAAVAGAHRGFAYVEFEASSQASLRKLFSAARAGDLDIVIYSWAFQYNGCKWKGGSLRVEKAKEHYMDRLRREWAAAQAKETSNEDNLSAVSNTLGGDAMNKQSNLPTTNLSFMQSEPLKIAMASSKKVKLIPTKGSGKHKRSFQYFPSLPLNDLSREIPLQSPSKLSKLDQSEGVQFISEDEHASVDIAIEAAEERKRQLKLLSKLFPDDEPKEEPVLQPETALGTEKQLAPKNGVDNEHTKIRVPKTKLSGQPKLVSKPSTVPTGSDDNVPIDEDKVDSEEDPWMQGDESIFFQSQSPSPLGATSDASKWSRLFKAASVKKSSSHSQSREGVFSGILDDFDKDDSAGPVAEPASLDPHLSGSLNVDSTLKPSFEQCSSPQTGANAENTSPGLKPGSMGSDALIDKQDPGTDEAVDGDDYSAEESNDEDENEGVDENEEDSDVDENGDDYDEDDYDEVADDDVDEDPDDREDDDDDAEDVDKEDENDEDEDEDEDEDGEEGEDEEWVTDVKVVSEANPLNGVPPRKMPQPARGMGVTSSISRSAKSHVREIEGKKNEVSVETEKSKIVTDPKIHGERDTKWVPKSSWNSLICPDVHPNFSLQNLTGSMKPDKGSTHGKTSIKHLGKTTQSPEGSKSRKVLGEKRHRSGGVEGPRPEAKKRSDGSSFLKSTVAEGEWVASKSELQVEIKVKHKVAVPSTKKLGGPGSARK</sequence>
<dbReference type="EMBL" id="CM038913">
    <property type="protein sequence ID" value="KAH9557877.1"/>
    <property type="molecule type" value="Genomic_DNA"/>
</dbReference>
<dbReference type="Proteomes" id="UP000828922">
    <property type="component" value="Linkage Group LG07"/>
</dbReference>
<proteinExistence type="predicted"/>
<name>A0ACB8HNQ1_9BRYO</name>
<comment type="caution">
    <text evidence="1">The sequence shown here is derived from an EMBL/GenBank/DDBJ whole genome shotgun (WGS) entry which is preliminary data.</text>
</comment>
<keyword evidence="2" id="KW-1185">Reference proteome</keyword>
<accession>A0ACB8HNQ1</accession>
<evidence type="ECO:0000313" key="1">
    <source>
        <dbReference type="EMBL" id="KAH9557877.1"/>
    </source>
</evidence>
<organism evidence="1 2">
    <name type="scientific">Sphagnum magellanicum</name>
    <dbReference type="NCBI Taxonomy" id="128215"/>
    <lineage>
        <taxon>Eukaryota</taxon>
        <taxon>Viridiplantae</taxon>
        <taxon>Streptophyta</taxon>
        <taxon>Embryophyta</taxon>
        <taxon>Bryophyta</taxon>
        <taxon>Sphagnophytina</taxon>
        <taxon>Sphagnopsida</taxon>
        <taxon>Sphagnales</taxon>
        <taxon>Sphagnaceae</taxon>
        <taxon>Sphagnum</taxon>
    </lineage>
</organism>
<reference evidence="2" key="1">
    <citation type="journal article" date="2022" name="New Phytol.">
        <title>Phylogenomic structure and speciation in an emerging model: the Sphagnum magellanicum complex (Bryophyta).</title>
        <authorList>
            <person name="Shaw A.J."/>
            <person name="Piatkowski B."/>
            <person name="Duffy A.M."/>
            <person name="Aguero B."/>
            <person name="Imwattana K."/>
            <person name="Nieto-Lugilde M."/>
            <person name="Healey A."/>
            <person name="Weston D.J."/>
            <person name="Patel M.N."/>
            <person name="Schmutz J."/>
            <person name="Grimwood J."/>
            <person name="Yavitt J.B."/>
            <person name="Hassel K."/>
            <person name="Stenoien H.K."/>
            <person name="Flatberg K.I."/>
            <person name="Bickford C.P."/>
            <person name="Hicks K.A."/>
        </authorList>
    </citation>
    <scope>NUCLEOTIDE SEQUENCE [LARGE SCALE GENOMIC DNA]</scope>
</reference>
<protein>
    <submittedName>
        <fullName evidence="1">Uncharacterized protein</fullName>
    </submittedName>
</protein>
<evidence type="ECO:0000313" key="2">
    <source>
        <dbReference type="Proteomes" id="UP000828922"/>
    </source>
</evidence>